<dbReference type="RefSeq" id="WP_208470891.1">
    <property type="nucleotide sequence ID" value="NZ_JAGFNS010000023.1"/>
</dbReference>
<dbReference type="Proteomes" id="UP000679690">
    <property type="component" value="Unassembled WGS sequence"/>
</dbReference>
<dbReference type="EMBL" id="JAGFNS010000023">
    <property type="protein sequence ID" value="MBO3741746.1"/>
    <property type="molecule type" value="Genomic_DNA"/>
</dbReference>
<evidence type="ECO:0000313" key="2">
    <source>
        <dbReference type="Proteomes" id="UP000679690"/>
    </source>
</evidence>
<keyword evidence="2" id="KW-1185">Reference proteome</keyword>
<comment type="caution">
    <text evidence="1">The sequence shown here is derived from an EMBL/GenBank/DDBJ whole genome shotgun (WGS) entry which is preliminary data.</text>
</comment>
<proteinExistence type="predicted"/>
<evidence type="ECO:0000313" key="1">
    <source>
        <dbReference type="EMBL" id="MBO3741746.1"/>
    </source>
</evidence>
<sequence length="383" mass="41392">MSAASESQRAFVGLLAQPLVTAATDTSLYRKVLGNMQRVTDHARRSGYRVQRLGRAVRLIRVPVAGTVALPPRPQHAPGRRLLALICCLAACCEDVNGTITLQRLSDMVRDLSATPGVQVTGYDPDDRSQRRMLRAAAEYLDTLGVLRRRTSDDRLLDDWIEGGDGPGAGYEVDKDALLLMTSPDTVALALNPEPADPEMIAASRTMRQLRALLETPAVLYADLDDGGADLLRRQRGLRAQDLALMTGGTVEARTEGLVLILPDDDGRIPPTVIDWPRAKAADWVALLLADDAGREGTRQPDGTVVLTSTQVDNLADYLLRERGDYMNKTQKSVPGTVRADAETKLTGLGLLTVTADGGWILSPVAGRYRDPGVTYNTAGDLT</sequence>
<accession>A0ABS3UT49</accession>
<organism evidence="1 2">
    <name type="scientific">Actinoplanes flavus</name>
    <dbReference type="NCBI Taxonomy" id="2820290"/>
    <lineage>
        <taxon>Bacteria</taxon>
        <taxon>Bacillati</taxon>
        <taxon>Actinomycetota</taxon>
        <taxon>Actinomycetes</taxon>
        <taxon>Micromonosporales</taxon>
        <taxon>Micromonosporaceae</taxon>
        <taxon>Actinoplanes</taxon>
    </lineage>
</organism>
<dbReference type="Pfam" id="PF09661">
    <property type="entry name" value="DUF2398"/>
    <property type="match status" value="1"/>
</dbReference>
<name>A0ABS3UT49_9ACTN</name>
<gene>
    <name evidence="1" type="ORF">J5X75_29980</name>
</gene>
<dbReference type="InterPro" id="IPR013494">
    <property type="entry name" value="CHP02678"/>
</dbReference>
<reference evidence="1 2" key="1">
    <citation type="submission" date="2021-03" db="EMBL/GenBank/DDBJ databases">
        <title>Actinoplanes flavus sp. nov., a novel actinomycete isolated from Coconut Palm rhizosphere soil.</title>
        <authorList>
            <person name="Luo X."/>
        </authorList>
    </citation>
    <scope>NUCLEOTIDE SEQUENCE [LARGE SCALE GENOMIC DNA]</scope>
    <source>
        <strain evidence="1 2">NEAU-H7</strain>
    </source>
</reference>
<protein>
    <submittedName>
        <fullName evidence="1">TIGR02678 family protein</fullName>
    </submittedName>
</protein>